<keyword evidence="2" id="KW-0812">Transmembrane</keyword>
<evidence type="ECO:0000313" key="3">
    <source>
        <dbReference type="EMBL" id="MEQ2259839.1"/>
    </source>
</evidence>
<dbReference type="Proteomes" id="UP001444071">
    <property type="component" value="Unassembled WGS sequence"/>
</dbReference>
<comment type="caution">
    <text evidence="3">The sequence shown here is derived from an EMBL/GenBank/DDBJ whole genome shotgun (WGS) entry which is preliminary data.</text>
</comment>
<keyword evidence="2" id="KW-0472">Membrane</keyword>
<feature type="region of interest" description="Disordered" evidence="1">
    <location>
        <begin position="58"/>
        <end position="87"/>
    </location>
</feature>
<reference evidence="3 4" key="1">
    <citation type="submission" date="2021-06" db="EMBL/GenBank/DDBJ databases">
        <authorList>
            <person name="Palmer J.M."/>
        </authorList>
    </citation>
    <scope>NUCLEOTIDE SEQUENCE [LARGE SCALE GENOMIC DNA]</scope>
    <source>
        <strain evidence="3 4">XR_2019</strain>
        <tissue evidence="3">Muscle</tissue>
    </source>
</reference>
<dbReference type="EMBL" id="JAHRIM010007444">
    <property type="protein sequence ID" value="MEQ2259839.1"/>
    <property type="molecule type" value="Genomic_DNA"/>
</dbReference>
<protein>
    <submittedName>
        <fullName evidence="3">Uncharacterized protein</fullName>
    </submittedName>
</protein>
<evidence type="ECO:0000256" key="2">
    <source>
        <dbReference type="SAM" id="Phobius"/>
    </source>
</evidence>
<keyword evidence="2" id="KW-1133">Transmembrane helix</keyword>
<feature type="transmembrane region" description="Helical" evidence="2">
    <location>
        <begin position="12"/>
        <end position="40"/>
    </location>
</feature>
<gene>
    <name evidence="3" type="ORF">XENORESO_019788</name>
</gene>
<organism evidence="3 4">
    <name type="scientific">Xenotaenia resolanae</name>
    <dbReference type="NCBI Taxonomy" id="208358"/>
    <lineage>
        <taxon>Eukaryota</taxon>
        <taxon>Metazoa</taxon>
        <taxon>Chordata</taxon>
        <taxon>Craniata</taxon>
        <taxon>Vertebrata</taxon>
        <taxon>Euteleostomi</taxon>
        <taxon>Actinopterygii</taxon>
        <taxon>Neopterygii</taxon>
        <taxon>Teleostei</taxon>
        <taxon>Neoteleostei</taxon>
        <taxon>Acanthomorphata</taxon>
        <taxon>Ovalentaria</taxon>
        <taxon>Atherinomorphae</taxon>
        <taxon>Cyprinodontiformes</taxon>
        <taxon>Goodeidae</taxon>
        <taxon>Xenotaenia</taxon>
    </lineage>
</organism>
<name>A0ABV0VRW7_9TELE</name>
<keyword evidence="4" id="KW-1185">Reference proteome</keyword>
<sequence length="87" mass="9947">MEDLWCVAVAIFQLWVFVVVFFIMFPAMFGLSLGVTGVYIQILVKIFEWATVRIQRGRQEQSSLPVPLHTGWSAQKTPTPEEPRYSG</sequence>
<accession>A0ABV0VRW7</accession>
<proteinExistence type="predicted"/>
<evidence type="ECO:0000313" key="4">
    <source>
        <dbReference type="Proteomes" id="UP001444071"/>
    </source>
</evidence>
<evidence type="ECO:0000256" key="1">
    <source>
        <dbReference type="SAM" id="MobiDB-lite"/>
    </source>
</evidence>